<gene>
    <name evidence="2" type="ORF">HDK90DRAFT_310050</name>
</gene>
<feature type="compositionally biased region" description="Low complexity" evidence="1">
    <location>
        <begin position="435"/>
        <end position="462"/>
    </location>
</feature>
<reference evidence="2 3" key="1">
    <citation type="submission" date="2024-04" db="EMBL/GenBank/DDBJ databases">
        <title>Phyllosticta paracitricarpa is synonymous to the EU quarantine fungus P. citricarpa based on phylogenomic analyses.</title>
        <authorList>
            <consortium name="Lawrence Berkeley National Laboratory"/>
            <person name="Van Ingen-Buijs V.A."/>
            <person name="Van Westerhoven A.C."/>
            <person name="Haridas S."/>
            <person name="Skiadas P."/>
            <person name="Martin F."/>
            <person name="Groenewald J.Z."/>
            <person name="Crous P.W."/>
            <person name="Seidl M.F."/>
        </authorList>
    </citation>
    <scope>NUCLEOTIDE SEQUENCE [LARGE SCALE GENOMIC DNA]</scope>
    <source>
        <strain evidence="2 3">CBS 123374</strain>
    </source>
</reference>
<feature type="region of interest" description="Disordered" evidence="1">
    <location>
        <begin position="304"/>
        <end position="337"/>
    </location>
</feature>
<keyword evidence="3" id="KW-1185">Reference proteome</keyword>
<dbReference type="EMBL" id="JBBWRZ010000007">
    <property type="protein sequence ID" value="KAK8232424.1"/>
    <property type="molecule type" value="Genomic_DNA"/>
</dbReference>
<evidence type="ECO:0000313" key="2">
    <source>
        <dbReference type="EMBL" id="KAK8232424.1"/>
    </source>
</evidence>
<evidence type="ECO:0008006" key="4">
    <source>
        <dbReference type="Google" id="ProtNLM"/>
    </source>
</evidence>
<sequence>MAISRSTAAAGPPSFTDSTSAAAMVYSPNSQVNHLFVELSAHDRDTQLFPALRDAAAEQKLPLILQKLLPRLIPFLTRAGEAQICKGFDEAYAIFYTDAGRKAFFGEDPPPDRMITKPTYATPFVTSVKLMQSIGELEQTELPGPASLQWSSVGLLHALFCHYYLFELNADTSIQHHPALVFWIKTIVRYEHLRLSGVKLDSFAAKETALKQEMAYLIARYLVRNLELGLRRSRSGPDVGFMNPNEFLKDTVDLVYPRGVQDLTFQAESFVELLDAQVITLRKHCPDMDPEVVTKVIAHLRGGASSSALRENGSASATTPSEPAMPQRTQDSIKPAPLQITPTNFDAILPRLDRADAHQLLVNLPLDIPSMETLNAIFARLQSTSVPDDALAPLNLDPTIIACGYIQHGLRQLERQRPSTSRMPAAPGLHDFAGASASASSSSTASAATATSSSTNNHHTASLDTANATPNGGGDDDDDDVAYAPADDAADTKRKITLLLLFMRNLLRKNHVGFAALQYDIREICTRYSYVREVREFRAWIEGGIEG</sequence>
<comment type="caution">
    <text evidence="2">The sequence shown here is derived from an EMBL/GenBank/DDBJ whole genome shotgun (WGS) entry which is preliminary data.</text>
</comment>
<feature type="region of interest" description="Disordered" evidence="1">
    <location>
        <begin position="414"/>
        <end position="484"/>
    </location>
</feature>
<protein>
    <recommendedName>
        <fullName evidence="4">CCR4-NOT transcription complex subunit 11</fullName>
    </recommendedName>
</protein>
<accession>A0ABR1YKZ3</accession>
<dbReference type="Proteomes" id="UP001492380">
    <property type="component" value="Unassembled WGS sequence"/>
</dbReference>
<proteinExistence type="predicted"/>
<evidence type="ECO:0000313" key="3">
    <source>
        <dbReference type="Proteomes" id="UP001492380"/>
    </source>
</evidence>
<name>A0ABR1YKZ3_9PEZI</name>
<organism evidence="2 3">
    <name type="scientific">Phyllosticta capitalensis</name>
    <dbReference type="NCBI Taxonomy" id="121624"/>
    <lineage>
        <taxon>Eukaryota</taxon>
        <taxon>Fungi</taxon>
        <taxon>Dikarya</taxon>
        <taxon>Ascomycota</taxon>
        <taxon>Pezizomycotina</taxon>
        <taxon>Dothideomycetes</taxon>
        <taxon>Dothideomycetes incertae sedis</taxon>
        <taxon>Botryosphaeriales</taxon>
        <taxon>Phyllostictaceae</taxon>
        <taxon>Phyllosticta</taxon>
    </lineage>
</organism>
<evidence type="ECO:0000256" key="1">
    <source>
        <dbReference type="SAM" id="MobiDB-lite"/>
    </source>
</evidence>
<feature type="compositionally biased region" description="Polar residues" evidence="1">
    <location>
        <begin position="304"/>
        <end position="332"/>
    </location>
</feature>